<proteinExistence type="predicted"/>
<reference evidence="1" key="1">
    <citation type="submission" date="2014-11" db="EMBL/GenBank/DDBJ databases">
        <authorList>
            <person name="Amaro Gonzalez C."/>
        </authorList>
    </citation>
    <scope>NUCLEOTIDE SEQUENCE</scope>
</reference>
<dbReference type="AlphaFoldDB" id="A0A0E9P887"/>
<accession>A0A0E9P887</accession>
<name>A0A0E9P887_ANGAN</name>
<dbReference type="EMBL" id="GBXM01108479">
    <property type="protein sequence ID" value="JAH00098.1"/>
    <property type="molecule type" value="Transcribed_RNA"/>
</dbReference>
<evidence type="ECO:0000313" key="1">
    <source>
        <dbReference type="EMBL" id="JAH00098.1"/>
    </source>
</evidence>
<sequence>MSHSTSNTNTKRENRLSLLKSEWVTWVLRLTDLRIIAGNDTNEGCYNSGKLWSSFRMPNP</sequence>
<reference evidence="1" key="2">
    <citation type="journal article" date="2015" name="Fish Shellfish Immunol.">
        <title>Early steps in the European eel (Anguilla anguilla)-Vibrio vulnificus interaction in the gills: Role of the RtxA13 toxin.</title>
        <authorList>
            <person name="Callol A."/>
            <person name="Pajuelo D."/>
            <person name="Ebbesson L."/>
            <person name="Teles M."/>
            <person name="MacKenzie S."/>
            <person name="Amaro C."/>
        </authorList>
    </citation>
    <scope>NUCLEOTIDE SEQUENCE</scope>
</reference>
<organism evidence="1">
    <name type="scientific">Anguilla anguilla</name>
    <name type="common">European freshwater eel</name>
    <name type="synonym">Muraena anguilla</name>
    <dbReference type="NCBI Taxonomy" id="7936"/>
    <lineage>
        <taxon>Eukaryota</taxon>
        <taxon>Metazoa</taxon>
        <taxon>Chordata</taxon>
        <taxon>Craniata</taxon>
        <taxon>Vertebrata</taxon>
        <taxon>Euteleostomi</taxon>
        <taxon>Actinopterygii</taxon>
        <taxon>Neopterygii</taxon>
        <taxon>Teleostei</taxon>
        <taxon>Anguilliformes</taxon>
        <taxon>Anguillidae</taxon>
        <taxon>Anguilla</taxon>
    </lineage>
</organism>
<protein>
    <submittedName>
        <fullName evidence="1">Uncharacterized protein</fullName>
    </submittedName>
</protein>